<dbReference type="VEuPathDB" id="FungiDB:PV09_03227"/>
<dbReference type="STRING" id="253628.A0A0D1YZE6"/>
<feature type="domain" description="F-box" evidence="1">
    <location>
        <begin position="41"/>
        <end position="90"/>
    </location>
</feature>
<dbReference type="PROSITE" id="PS50181">
    <property type="entry name" value="FBOX"/>
    <property type="match status" value="1"/>
</dbReference>
<dbReference type="Pfam" id="PF12937">
    <property type="entry name" value="F-box-like"/>
    <property type="match status" value="1"/>
</dbReference>
<dbReference type="InParanoid" id="A0A0D1YZE6"/>
<dbReference type="InterPro" id="IPR001810">
    <property type="entry name" value="F-box_dom"/>
</dbReference>
<evidence type="ECO:0000313" key="2">
    <source>
        <dbReference type="EMBL" id="KIW06052.1"/>
    </source>
</evidence>
<organism evidence="2 3">
    <name type="scientific">Verruconis gallopava</name>
    <dbReference type="NCBI Taxonomy" id="253628"/>
    <lineage>
        <taxon>Eukaryota</taxon>
        <taxon>Fungi</taxon>
        <taxon>Dikarya</taxon>
        <taxon>Ascomycota</taxon>
        <taxon>Pezizomycotina</taxon>
        <taxon>Dothideomycetes</taxon>
        <taxon>Pleosporomycetidae</taxon>
        <taxon>Venturiales</taxon>
        <taxon>Sympoventuriaceae</taxon>
        <taxon>Verruconis</taxon>
    </lineage>
</organism>
<sequence length="391" mass="42933">MGVTYHNLYGGPTKAPSSATSSSFAVADAAHGPRSHETTGPCHLYSLPNELILHVLSQFSTSQLLPLAGVSHRMHALVARLFHARLLQATRFPQGGLILECYPPSQKLTAPALDCAYTGTPGIEGCLDDDAASAVGKLAALRDVYSRFRPRRRESRRFGTTVPGDIPGSRTHAASANLGAESAHARRQAQREEDKVKQILSLEGHERFIQLEGNLHLVRRLGFVQNLVAVHEGYVRIWRDWLGQRATADAIAQLGEGDVVELPELDGSSCCAGPVSVDGTSSEDLREHEGILWLERTKNVGLRVKVQEKKWRRHMPILVHADDEVAVSYEVVYEGTSLLPPPPGRRPRSLRSCSPVIELFVRTAHLVLTLERSAQQEDMNSGKVVVFGSFR</sequence>
<gene>
    <name evidence="2" type="ORF">PV09_03227</name>
</gene>
<accession>A0A0D1YZE6</accession>
<dbReference type="SUPFAM" id="SSF81383">
    <property type="entry name" value="F-box domain"/>
    <property type="match status" value="1"/>
</dbReference>
<reference evidence="2 3" key="1">
    <citation type="submission" date="2015-01" db="EMBL/GenBank/DDBJ databases">
        <title>The Genome Sequence of Ochroconis gallopava CBS43764.</title>
        <authorList>
            <consortium name="The Broad Institute Genomics Platform"/>
            <person name="Cuomo C."/>
            <person name="de Hoog S."/>
            <person name="Gorbushina A."/>
            <person name="Stielow B."/>
            <person name="Teixiera M."/>
            <person name="Abouelleil A."/>
            <person name="Chapman S.B."/>
            <person name="Priest M."/>
            <person name="Young S.K."/>
            <person name="Wortman J."/>
            <person name="Nusbaum C."/>
            <person name="Birren B."/>
        </authorList>
    </citation>
    <scope>NUCLEOTIDE SEQUENCE [LARGE SCALE GENOMIC DNA]</scope>
    <source>
        <strain evidence="2 3">CBS 43764</strain>
    </source>
</reference>
<proteinExistence type="predicted"/>
<evidence type="ECO:0000313" key="3">
    <source>
        <dbReference type="Proteomes" id="UP000053259"/>
    </source>
</evidence>
<dbReference type="Proteomes" id="UP000053259">
    <property type="component" value="Unassembled WGS sequence"/>
</dbReference>
<dbReference type="AlphaFoldDB" id="A0A0D1YZE6"/>
<dbReference type="GeneID" id="27311200"/>
<dbReference type="CDD" id="cd09917">
    <property type="entry name" value="F-box_SF"/>
    <property type="match status" value="1"/>
</dbReference>
<dbReference type="OrthoDB" id="9981546at2759"/>
<name>A0A0D1YZE6_9PEZI</name>
<protein>
    <recommendedName>
        <fullName evidence="1">F-box domain-containing protein</fullName>
    </recommendedName>
</protein>
<evidence type="ECO:0000259" key="1">
    <source>
        <dbReference type="PROSITE" id="PS50181"/>
    </source>
</evidence>
<dbReference type="EMBL" id="KN847536">
    <property type="protein sequence ID" value="KIW06052.1"/>
    <property type="molecule type" value="Genomic_DNA"/>
</dbReference>
<dbReference type="InterPro" id="IPR036047">
    <property type="entry name" value="F-box-like_dom_sf"/>
</dbReference>
<keyword evidence="3" id="KW-1185">Reference proteome</keyword>
<dbReference type="RefSeq" id="XP_016215921.1">
    <property type="nucleotide sequence ID" value="XM_016356398.1"/>
</dbReference>